<dbReference type="Gene3D" id="3.40.50.2000">
    <property type="entry name" value="Glycogen Phosphorylase B"/>
    <property type="match status" value="2"/>
</dbReference>
<accession>A0A931FBY5</accession>
<evidence type="ECO:0000259" key="2">
    <source>
        <dbReference type="Pfam" id="PF00534"/>
    </source>
</evidence>
<dbReference type="GO" id="GO:0009103">
    <property type="term" value="P:lipopolysaccharide biosynthetic process"/>
    <property type="evidence" value="ECO:0007669"/>
    <property type="project" value="TreeGrafter"/>
</dbReference>
<dbReference type="SUPFAM" id="SSF53756">
    <property type="entry name" value="UDP-Glycosyltransferase/glycogen phosphorylase"/>
    <property type="match status" value="1"/>
</dbReference>
<evidence type="ECO:0000313" key="4">
    <source>
        <dbReference type="Proteomes" id="UP000637757"/>
    </source>
</evidence>
<keyword evidence="4" id="KW-1185">Reference proteome</keyword>
<name>A0A931FBY5_9ENTE</name>
<protein>
    <submittedName>
        <fullName evidence="3">Glycosyltransferase</fullName>
    </submittedName>
</protein>
<dbReference type="PANTHER" id="PTHR46401">
    <property type="entry name" value="GLYCOSYLTRANSFERASE WBBK-RELATED"/>
    <property type="match status" value="1"/>
</dbReference>
<organism evidence="3 4">
    <name type="scientific">Enterococcus lacertideformus</name>
    <dbReference type="NCBI Taxonomy" id="2771493"/>
    <lineage>
        <taxon>Bacteria</taxon>
        <taxon>Bacillati</taxon>
        <taxon>Bacillota</taxon>
        <taxon>Bacilli</taxon>
        <taxon>Lactobacillales</taxon>
        <taxon>Enterococcaceae</taxon>
        <taxon>Enterococcus</taxon>
    </lineage>
</organism>
<dbReference type="Pfam" id="PF00534">
    <property type="entry name" value="Glycos_transf_1"/>
    <property type="match status" value="1"/>
</dbReference>
<reference evidence="3" key="1">
    <citation type="submission" date="2020-09" db="EMBL/GenBank/DDBJ databases">
        <title>Genomic insights into the novelty and pathogenicity of a unique biofilm-forming Enterococcus sp. bacteria (Enterococcus lacertideformus) identified in reptiles.</title>
        <authorList>
            <person name="Agius J.E."/>
            <person name="Phalen D.N."/>
            <person name="Rose K."/>
            <person name="Eden J.-S."/>
        </authorList>
    </citation>
    <scope>NUCLEOTIDE SEQUENCE</scope>
    <source>
        <strain evidence="3">PHRS 0518</strain>
    </source>
</reference>
<evidence type="ECO:0000313" key="3">
    <source>
        <dbReference type="EMBL" id="MBF8807286.1"/>
    </source>
</evidence>
<dbReference type="GO" id="GO:0016757">
    <property type="term" value="F:glycosyltransferase activity"/>
    <property type="evidence" value="ECO:0007669"/>
    <property type="project" value="InterPro"/>
</dbReference>
<evidence type="ECO:0000256" key="1">
    <source>
        <dbReference type="ARBA" id="ARBA00022679"/>
    </source>
</evidence>
<comment type="caution">
    <text evidence="3">The sequence shown here is derived from an EMBL/GenBank/DDBJ whole genome shotgun (WGS) entry which is preliminary data.</text>
</comment>
<keyword evidence="1" id="KW-0808">Transferase</keyword>
<dbReference type="PANTHER" id="PTHR46401:SF2">
    <property type="entry name" value="GLYCOSYLTRANSFERASE WBBK-RELATED"/>
    <property type="match status" value="1"/>
</dbReference>
<dbReference type="Proteomes" id="UP000637757">
    <property type="component" value="Unassembled WGS sequence"/>
</dbReference>
<dbReference type="EMBL" id="JADAKE010000004">
    <property type="protein sequence ID" value="MBF8807286.1"/>
    <property type="molecule type" value="Genomic_DNA"/>
</dbReference>
<proteinExistence type="predicted"/>
<dbReference type="AlphaFoldDB" id="A0A931FBY5"/>
<sequence>MRKKIMMYSSVHIWKDARIFFKEAQSLAKEYDVEFYAIGDSKEAADFENDHLKIHLLPKRSRLQRYKNWLILLKEIRRSKATYYHYHDPELLLLLPFLRKKRKKHIFIYDMHENFPKAIISKNWIPKVLKPLVLKVVHPLEKNLLKKNHGVIYAEKSYKEDYSDIQSFVKECDVYNYPYFSDIPERRTANIKPKDTIQFVYIGRIAVVRGVWEMLHAVKEVSRISEKKILFKLIGQCEEELLDKIKEYISMNELDNIVEYSPFVEYEKIWTIYQESDIGFCLLHPTPNYVGSIATKMFEYMAAGIPMIISDFPLWKQILEESQNGIAVDPLNEKEIQSAMNLLISDSKKRRKYAQNGQMRFQQEYNWDNEEKNCAHFIIN</sequence>
<feature type="domain" description="Glycosyl transferase family 1" evidence="2">
    <location>
        <begin position="184"/>
        <end position="358"/>
    </location>
</feature>
<gene>
    <name evidence="3" type="ORF">IC227_01265</name>
</gene>
<dbReference type="InterPro" id="IPR001296">
    <property type="entry name" value="Glyco_trans_1"/>
</dbReference>